<sequence length="123" mass="13246">MGRRFGQKLPRMQAPGLRRTLLIFLAFSYLFVGLVHTISCTDEAVAAAISSDSGNMPDDGPDEGGKKSPVLAGHCYVCAPVMMPALVTDAGPSTRPVTLYFAPPKLQFEDHPRLDTPPPKHLA</sequence>
<evidence type="ECO:0000313" key="2">
    <source>
        <dbReference type="Proteomes" id="UP001314635"/>
    </source>
</evidence>
<keyword evidence="2" id="KW-1185">Reference proteome</keyword>
<gene>
    <name evidence="1" type="ORF">JQ619_05545</name>
</gene>
<reference evidence="2" key="1">
    <citation type="journal article" date="2021" name="ISME J.">
        <title>Evolutionary origin and ecological implication of a unique nif island in free-living Bradyrhizobium lineages.</title>
        <authorList>
            <person name="Tao J."/>
        </authorList>
    </citation>
    <scope>NUCLEOTIDE SEQUENCE [LARGE SCALE GENOMIC DNA]</scope>
    <source>
        <strain evidence="2">SZCCT0094</strain>
    </source>
</reference>
<name>A0ABS5G1W7_9BRAD</name>
<evidence type="ECO:0000313" key="1">
    <source>
        <dbReference type="EMBL" id="MBR1135220.1"/>
    </source>
</evidence>
<dbReference type="EMBL" id="JAFCLK010000004">
    <property type="protein sequence ID" value="MBR1135220.1"/>
    <property type="molecule type" value="Genomic_DNA"/>
</dbReference>
<dbReference type="Proteomes" id="UP001314635">
    <property type="component" value="Unassembled WGS sequence"/>
</dbReference>
<organism evidence="1 2">
    <name type="scientific">Bradyrhizobium denitrificans</name>
    <dbReference type="NCBI Taxonomy" id="2734912"/>
    <lineage>
        <taxon>Bacteria</taxon>
        <taxon>Pseudomonadati</taxon>
        <taxon>Pseudomonadota</taxon>
        <taxon>Alphaproteobacteria</taxon>
        <taxon>Hyphomicrobiales</taxon>
        <taxon>Nitrobacteraceae</taxon>
        <taxon>Bradyrhizobium</taxon>
    </lineage>
</organism>
<comment type="caution">
    <text evidence="1">The sequence shown here is derived from an EMBL/GenBank/DDBJ whole genome shotgun (WGS) entry which is preliminary data.</text>
</comment>
<proteinExistence type="predicted"/>
<protein>
    <recommendedName>
        <fullName evidence="3">DUF2946 domain-containing protein</fullName>
    </recommendedName>
</protein>
<evidence type="ECO:0008006" key="3">
    <source>
        <dbReference type="Google" id="ProtNLM"/>
    </source>
</evidence>
<accession>A0ABS5G1W7</accession>